<dbReference type="InterPro" id="IPR006015">
    <property type="entry name" value="Universal_stress_UspA"/>
</dbReference>
<dbReference type="Gene3D" id="3.40.50.620">
    <property type="entry name" value="HUPs"/>
    <property type="match status" value="1"/>
</dbReference>
<dbReference type="PANTHER" id="PTHR46268">
    <property type="entry name" value="STRESS RESPONSE PROTEIN NHAX"/>
    <property type="match status" value="1"/>
</dbReference>
<dbReference type="Proteomes" id="UP001597139">
    <property type="component" value="Unassembled WGS sequence"/>
</dbReference>
<proteinExistence type="inferred from homology"/>
<comment type="caution">
    <text evidence="3">The sequence shown here is derived from an EMBL/GenBank/DDBJ whole genome shotgun (WGS) entry which is preliminary data.</text>
</comment>
<comment type="similarity">
    <text evidence="1">Belongs to the universal stress protein A family.</text>
</comment>
<dbReference type="InterPro" id="IPR006016">
    <property type="entry name" value="UspA"/>
</dbReference>
<evidence type="ECO:0000259" key="2">
    <source>
        <dbReference type="Pfam" id="PF00582"/>
    </source>
</evidence>
<dbReference type="PANTHER" id="PTHR46268:SF24">
    <property type="entry name" value="UNIVERSAL STRESS PROTEIN"/>
    <property type="match status" value="1"/>
</dbReference>
<name>A0ABD6BTN3_9EURY</name>
<dbReference type="InterPro" id="IPR014729">
    <property type="entry name" value="Rossmann-like_a/b/a_fold"/>
</dbReference>
<evidence type="ECO:0000313" key="3">
    <source>
        <dbReference type="EMBL" id="MFD1568396.1"/>
    </source>
</evidence>
<reference evidence="3 4" key="1">
    <citation type="journal article" date="2019" name="Int. J. Syst. Evol. Microbiol.">
        <title>The Global Catalogue of Microorganisms (GCM) 10K type strain sequencing project: providing services to taxonomists for standard genome sequencing and annotation.</title>
        <authorList>
            <consortium name="The Broad Institute Genomics Platform"/>
            <consortium name="The Broad Institute Genome Sequencing Center for Infectious Disease"/>
            <person name="Wu L."/>
            <person name="Ma J."/>
        </authorList>
    </citation>
    <scope>NUCLEOTIDE SEQUENCE [LARGE SCALE GENOMIC DNA]</scope>
    <source>
        <strain evidence="3 4">CGMCC 1.12859</strain>
    </source>
</reference>
<organism evidence="3 4">
    <name type="scientific">Halolamina litorea</name>
    <dbReference type="NCBI Taxonomy" id="1515593"/>
    <lineage>
        <taxon>Archaea</taxon>
        <taxon>Methanobacteriati</taxon>
        <taxon>Methanobacteriota</taxon>
        <taxon>Stenosarchaea group</taxon>
        <taxon>Halobacteria</taxon>
        <taxon>Halobacteriales</taxon>
        <taxon>Haloferacaceae</taxon>
    </lineage>
</organism>
<protein>
    <submittedName>
        <fullName evidence="3">Universal stress protein</fullName>
    </submittedName>
</protein>
<evidence type="ECO:0000256" key="1">
    <source>
        <dbReference type="ARBA" id="ARBA00008791"/>
    </source>
</evidence>
<dbReference type="PRINTS" id="PR01438">
    <property type="entry name" value="UNVRSLSTRESS"/>
</dbReference>
<dbReference type="CDD" id="cd00293">
    <property type="entry name" value="USP-like"/>
    <property type="match status" value="1"/>
</dbReference>
<dbReference type="AlphaFoldDB" id="A0ABD6BTN3"/>
<sequence>MVERVLVPMDDSDLAEQALRYALETHPDAEIVVLHIVGEPSPMMGGAVGLALEGDIETAAKEHASEVLDRAREIGDSYGIDVETEVAWGSPAKLIVKRAADFDTVVIGSHGGSIAERIFVGNVARTVFRRSPVPVTVVR</sequence>
<dbReference type="RefSeq" id="WP_267648143.1">
    <property type="nucleotide sequence ID" value="NZ_JANHGR010000003.1"/>
</dbReference>
<gene>
    <name evidence="3" type="ORF">ACFSAU_12935</name>
</gene>
<accession>A0ABD6BTN3</accession>
<dbReference type="SUPFAM" id="SSF52402">
    <property type="entry name" value="Adenine nucleotide alpha hydrolases-like"/>
    <property type="match status" value="1"/>
</dbReference>
<dbReference type="EMBL" id="JBHUCZ010000012">
    <property type="protein sequence ID" value="MFD1568396.1"/>
    <property type="molecule type" value="Genomic_DNA"/>
</dbReference>
<evidence type="ECO:0000313" key="4">
    <source>
        <dbReference type="Proteomes" id="UP001597139"/>
    </source>
</evidence>
<feature type="domain" description="UspA" evidence="2">
    <location>
        <begin position="1"/>
        <end position="139"/>
    </location>
</feature>
<dbReference type="Pfam" id="PF00582">
    <property type="entry name" value="Usp"/>
    <property type="match status" value="1"/>
</dbReference>
<keyword evidence="4" id="KW-1185">Reference proteome</keyword>